<evidence type="ECO:0000256" key="1">
    <source>
        <dbReference type="SAM" id="MobiDB-lite"/>
    </source>
</evidence>
<protein>
    <submittedName>
        <fullName evidence="2">Uncharacterized protein</fullName>
    </submittedName>
</protein>
<comment type="caution">
    <text evidence="2">The sequence shown here is derived from an EMBL/GenBank/DDBJ whole genome shotgun (WGS) entry which is preliminary data.</text>
</comment>
<proteinExistence type="predicted"/>
<sequence length="375" mass="40281">MPPARRAQCSGPARATPACHCCGAGRWRTGAASFQQVGSACGFFDTLVVLGFGFDEAAGSLQIENRLLLRVGRVKVKEGLLDLRRQRRIEAAAHSPVVVEIGRRGREHVHLAGIDFAAGDQFVPHAGIEHAGIDLAGLNPGSGRVMCAGIGNAAEERLRLDVFLEHEITRHQAAGRGGHRAEGKCLALEVGKGLYVRIGGDEFAGEFGVLLALYQRHGVTGLEVDLHKGKAAQPSHVEAVGGQCFDHNRVIRYRHELDFHAQTLLQISPQRLELAQQFGGRFVGDGRDAQGIGRMAGQRGEGQGKAGGERQGTLEHGSFSGSRAERRVRQRVHEWTASAAQSWVAVRGDYKRHGEKGQCSAPLSADTPGGRCGLR</sequence>
<organism evidence="2 3">
    <name type="scientific">Pseudomonas syringae pv. ribicola</name>
    <dbReference type="NCBI Taxonomy" id="55398"/>
    <lineage>
        <taxon>Bacteria</taxon>
        <taxon>Pseudomonadati</taxon>
        <taxon>Pseudomonadota</taxon>
        <taxon>Gammaproteobacteria</taxon>
        <taxon>Pseudomonadales</taxon>
        <taxon>Pseudomonadaceae</taxon>
        <taxon>Pseudomonas</taxon>
    </lineage>
</organism>
<feature type="region of interest" description="Disordered" evidence="1">
    <location>
        <begin position="293"/>
        <end position="326"/>
    </location>
</feature>
<feature type="region of interest" description="Disordered" evidence="1">
    <location>
        <begin position="353"/>
        <end position="375"/>
    </location>
</feature>
<dbReference type="AlphaFoldDB" id="A0A3M2VU38"/>
<dbReference type="EMBL" id="RBNR01000202">
    <property type="protein sequence ID" value="RML42775.1"/>
    <property type="molecule type" value="Genomic_DNA"/>
</dbReference>
<evidence type="ECO:0000313" key="2">
    <source>
        <dbReference type="EMBL" id="RML42775.1"/>
    </source>
</evidence>
<feature type="compositionally biased region" description="Gly residues" evidence="1">
    <location>
        <begin position="299"/>
        <end position="310"/>
    </location>
</feature>
<evidence type="ECO:0000313" key="3">
    <source>
        <dbReference type="Proteomes" id="UP000280292"/>
    </source>
</evidence>
<reference evidence="2 3" key="1">
    <citation type="submission" date="2018-08" db="EMBL/GenBank/DDBJ databases">
        <title>Recombination of ecologically and evolutionarily significant loci maintains genetic cohesion in the Pseudomonas syringae species complex.</title>
        <authorList>
            <person name="Dillon M."/>
            <person name="Thakur S."/>
            <person name="Almeida R.N.D."/>
            <person name="Weir B.S."/>
            <person name="Guttman D.S."/>
        </authorList>
    </citation>
    <scope>NUCLEOTIDE SEQUENCE [LARGE SCALE GENOMIC DNA]</scope>
    <source>
        <strain evidence="2 3">ICMP 3883</strain>
    </source>
</reference>
<name>A0A3M2VU38_PSESI</name>
<accession>A0A3M2VU38</accession>
<gene>
    <name evidence="2" type="ORF">ALQ95_05545</name>
</gene>
<dbReference type="Proteomes" id="UP000280292">
    <property type="component" value="Unassembled WGS sequence"/>
</dbReference>